<dbReference type="Proteomes" id="UP000736787">
    <property type="component" value="Unassembled WGS sequence"/>
</dbReference>
<dbReference type="EMBL" id="RCMG01000051">
    <property type="protein sequence ID" value="KAG2865808.1"/>
    <property type="molecule type" value="Genomic_DNA"/>
</dbReference>
<feature type="domain" description="NYN" evidence="2">
    <location>
        <begin position="49"/>
        <end position="115"/>
    </location>
</feature>
<dbReference type="Proteomes" id="UP000735874">
    <property type="component" value="Unassembled WGS sequence"/>
</dbReference>
<dbReference type="AlphaFoldDB" id="A0A329T392"/>
<dbReference type="EMBL" id="RCMI01000042">
    <property type="protein sequence ID" value="KAG2940078.1"/>
    <property type="molecule type" value="Genomic_DNA"/>
</dbReference>
<protein>
    <recommendedName>
        <fullName evidence="2">NYN domain-containing protein</fullName>
    </recommendedName>
</protein>
<evidence type="ECO:0000313" key="3">
    <source>
        <dbReference type="EMBL" id="KAG2865808.1"/>
    </source>
</evidence>
<dbReference type="OrthoDB" id="439808at2759"/>
<evidence type="ECO:0000313" key="5">
    <source>
        <dbReference type="EMBL" id="KAG2951922.1"/>
    </source>
</evidence>
<evidence type="ECO:0000259" key="2">
    <source>
        <dbReference type="Pfam" id="PF01936"/>
    </source>
</evidence>
<dbReference type="STRING" id="29920.A0A329T392"/>
<feature type="region of interest" description="Disordered" evidence="1">
    <location>
        <begin position="132"/>
        <end position="259"/>
    </location>
</feature>
<evidence type="ECO:0000313" key="6">
    <source>
        <dbReference type="EMBL" id="KAG2996386.1"/>
    </source>
</evidence>
<organism evidence="8 9">
    <name type="scientific">Phytophthora cactorum</name>
    <dbReference type="NCBI Taxonomy" id="29920"/>
    <lineage>
        <taxon>Eukaryota</taxon>
        <taxon>Sar</taxon>
        <taxon>Stramenopiles</taxon>
        <taxon>Oomycota</taxon>
        <taxon>Peronosporomycetes</taxon>
        <taxon>Peronosporales</taxon>
        <taxon>Peronosporaceae</taxon>
        <taxon>Phytophthora</taxon>
    </lineage>
</organism>
<dbReference type="EMBL" id="MJFZ01000013">
    <property type="protein sequence ID" value="RAW42596.1"/>
    <property type="molecule type" value="Genomic_DNA"/>
</dbReference>
<feature type="compositionally biased region" description="Basic and acidic residues" evidence="1">
    <location>
        <begin position="247"/>
        <end position="259"/>
    </location>
</feature>
<proteinExistence type="predicted"/>
<evidence type="ECO:0000313" key="8">
    <source>
        <dbReference type="EMBL" id="RAW42596.1"/>
    </source>
</evidence>
<dbReference type="EMBL" id="RCMK01000045">
    <property type="protein sequence ID" value="KAG2951922.1"/>
    <property type="molecule type" value="Genomic_DNA"/>
</dbReference>
<keyword evidence="9" id="KW-1185">Reference proteome</keyword>
<sequence>MREAIVFWRQSFMHLNLRARGGPQFQVEVYSTKPRDCQCTSCGHRFTQNVQKGVDNGIATKLLTLTMTRNIERVILLSGDGDFYYVRNVLEREVWVVGFRGTVSGDLQQLASQIFWMDELWGQVKYQGRGGPGRLVSRGLGKLHSSRSHHHRSTRSHRRRHSRSDRRNRYDRSHRSPRRERSLPRRELPVHGSNSKRSRRSPSPRRDSDEDLGNLPLFDEVNMSCSDDEDDYSCPSLQASPSPSETGVERSPEPALREDGFIFPLASTGDASRTHRLLDWAFGDNA</sequence>
<name>A0A329T392_9STRA</name>
<dbReference type="Gene3D" id="3.40.50.1010">
    <property type="entry name" value="5'-nuclease"/>
    <property type="match status" value="1"/>
</dbReference>
<dbReference type="Proteomes" id="UP000697107">
    <property type="component" value="Unassembled WGS sequence"/>
</dbReference>
<dbReference type="EMBL" id="RCMV01000069">
    <property type="protein sequence ID" value="KAG3226017.1"/>
    <property type="molecule type" value="Genomic_DNA"/>
</dbReference>
<evidence type="ECO:0000313" key="9">
    <source>
        <dbReference type="Proteomes" id="UP000251314"/>
    </source>
</evidence>
<dbReference type="VEuPathDB" id="FungiDB:PC110_g1156"/>
<evidence type="ECO:0000313" key="7">
    <source>
        <dbReference type="EMBL" id="KAG3226017.1"/>
    </source>
</evidence>
<dbReference type="Proteomes" id="UP000774804">
    <property type="component" value="Unassembled WGS sequence"/>
</dbReference>
<feature type="compositionally biased region" description="Polar residues" evidence="1">
    <location>
        <begin position="235"/>
        <end position="245"/>
    </location>
</feature>
<feature type="compositionally biased region" description="Basic residues" evidence="1">
    <location>
        <begin position="194"/>
        <end position="203"/>
    </location>
</feature>
<reference evidence="3" key="2">
    <citation type="submission" date="2018-10" db="EMBL/GenBank/DDBJ databases">
        <title>Effector identification in a new, highly contiguous assembly of the strawberry crown rot pathogen Phytophthora cactorum.</title>
        <authorList>
            <person name="Armitage A.D."/>
            <person name="Nellist C.F."/>
            <person name="Bates H."/>
            <person name="Vickerstaff R.J."/>
            <person name="Harrison R.J."/>
        </authorList>
    </citation>
    <scope>NUCLEOTIDE SEQUENCE</scope>
    <source>
        <strain evidence="3">15-7</strain>
        <strain evidence="4">4032</strain>
        <strain evidence="5">4040</strain>
        <strain evidence="6">P415</strain>
        <strain evidence="7">P421</strain>
    </source>
</reference>
<gene>
    <name evidence="8" type="ORF">PC110_g1156</name>
    <name evidence="3" type="ORF">PC113_g3372</name>
    <name evidence="4" type="ORF">PC115_g2758</name>
    <name evidence="5" type="ORF">PC117_g3221</name>
    <name evidence="6" type="ORF">PC118_g2537</name>
    <name evidence="7" type="ORF">PC129_g3392</name>
</gene>
<evidence type="ECO:0000313" key="4">
    <source>
        <dbReference type="EMBL" id="KAG2940078.1"/>
    </source>
</evidence>
<comment type="caution">
    <text evidence="8">The sequence shown here is derived from an EMBL/GenBank/DDBJ whole genome shotgun (WGS) entry which is preliminary data.</text>
</comment>
<dbReference type="GO" id="GO:0004540">
    <property type="term" value="F:RNA nuclease activity"/>
    <property type="evidence" value="ECO:0007669"/>
    <property type="project" value="InterPro"/>
</dbReference>
<dbReference type="Pfam" id="PF01936">
    <property type="entry name" value="NYN"/>
    <property type="match status" value="1"/>
</dbReference>
<accession>A0A329T392</accession>
<dbReference type="Proteomes" id="UP000251314">
    <property type="component" value="Unassembled WGS sequence"/>
</dbReference>
<evidence type="ECO:0000256" key="1">
    <source>
        <dbReference type="SAM" id="MobiDB-lite"/>
    </source>
</evidence>
<dbReference type="InterPro" id="IPR021139">
    <property type="entry name" value="NYN"/>
</dbReference>
<dbReference type="EMBL" id="RCML01000038">
    <property type="protein sequence ID" value="KAG2996386.1"/>
    <property type="molecule type" value="Genomic_DNA"/>
</dbReference>
<feature type="compositionally biased region" description="Basic and acidic residues" evidence="1">
    <location>
        <begin position="165"/>
        <end position="189"/>
    </location>
</feature>
<reference evidence="8 9" key="1">
    <citation type="submission" date="2018-01" db="EMBL/GenBank/DDBJ databases">
        <title>Draft genome of the strawberry crown rot pathogen Phytophthora cactorum.</title>
        <authorList>
            <person name="Armitage A.D."/>
            <person name="Lysoe E."/>
            <person name="Nellist C.F."/>
            <person name="Harrison R.J."/>
            <person name="Brurberg M.B."/>
        </authorList>
    </citation>
    <scope>NUCLEOTIDE SEQUENCE [LARGE SCALE GENOMIC DNA]</scope>
    <source>
        <strain evidence="8 9">10300</strain>
    </source>
</reference>
<feature type="compositionally biased region" description="Basic residues" evidence="1">
    <location>
        <begin position="144"/>
        <end position="164"/>
    </location>
</feature>
<dbReference type="Proteomes" id="UP000760860">
    <property type="component" value="Unassembled WGS sequence"/>
</dbReference>